<dbReference type="OrthoDB" id="6599848at2759"/>
<reference evidence="2" key="1">
    <citation type="submission" date="2025-08" db="UniProtKB">
        <authorList>
            <consortium name="RefSeq"/>
        </authorList>
    </citation>
    <scope>IDENTIFICATION</scope>
    <source>
        <tissue evidence="2">Whole body</tissue>
    </source>
</reference>
<gene>
    <name evidence="2" type="primary">LOC112689492</name>
</gene>
<dbReference type="AlphaFoldDB" id="A0A8B8G8S5"/>
<proteinExistence type="predicted"/>
<keyword evidence="1" id="KW-1185">Reference proteome</keyword>
<dbReference type="RefSeq" id="XP_025419016.1">
    <property type="nucleotide sequence ID" value="XM_025563231.1"/>
</dbReference>
<dbReference type="Proteomes" id="UP000694846">
    <property type="component" value="Unplaced"/>
</dbReference>
<evidence type="ECO:0000313" key="1">
    <source>
        <dbReference type="Proteomes" id="UP000694846"/>
    </source>
</evidence>
<sequence length="170" mass="19180">MSAATSSNWSDEPKVFKCNAKSSTKQPFSILLIGNTTWSTQLSDSLIEYNENNHVSPIQVHKAISVKSALSTLSNIYADLVEMNLVALEPALLCGRTILVNPKNDLKLKEMGISYENIDNLKKKYDLLIIHGNIEDHLSRIFIARRIMTYSYKINNKGLPNILNFTTFDM</sequence>
<protein>
    <submittedName>
        <fullName evidence="2">Uncharacterized protein LOC112689492 isoform X2</fullName>
    </submittedName>
</protein>
<dbReference type="GeneID" id="112689492"/>
<name>A0A8B8G8S5_9HEMI</name>
<dbReference type="Gene3D" id="3.40.50.300">
    <property type="entry name" value="P-loop containing nucleotide triphosphate hydrolases"/>
    <property type="match status" value="1"/>
</dbReference>
<evidence type="ECO:0000313" key="2">
    <source>
        <dbReference type="RefSeq" id="XP_025419016.1"/>
    </source>
</evidence>
<dbReference type="InterPro" id="IPR027417">
    <property type="entry name" value="P-loop_NTPase"/>
</dbReference>
<organism evidence="1 2">
    <name type="scientific">Sipha flava</name>
    <name type="common">yellow sugarcane aphid</name>
    <dbReference type="NCBI Taxonomy" id="143950"/>
    <lineage>
        <taxon>Eukaryota</taxon>
        <taxon>Metazoa</taxon>
        <taxon>Ecdysozoa</taxon>
        <taxon>Arthropoda</taxon>
        <taxon>Hexapoda</taxon>
        <taxon>Insecta</taxon>
        <taxon>Pterygota</taxon>
        <taxon>Neoptera</taxon>
        <taxon>Paraneoptera</taxon>
        <taxon>Hemiptera</taxon>
        <taxon>Sternorrhyncha</taxon>
        <taxon>Aphidomorpha</taxon>
        <taxon>Aphidoidea</taxon>
        <taxon>Aphididae</taxon>
        <taxon>Sipha</taxon>
    </lineage>
</organism>
<accession>A0A8B8G8S5</accession>